<accession>A0A3A4ZC04</accession>
<sequence>MGKFSSFVRIAIFSGATAIFFNVWAAVIFRQSINAPTLPESSALLDTGVKYLLTGIGFTGVLAVCLAALLVIHLKKRTH</sequence>
<dbReference type="Proteomes" id="UP000265540">
    <property type="component" value="Unassembled WGS sequence"/>
</dbReference>
<keyword evidence="1" id="KW-0812">Transmembrane</keyword>
<organism evidence="2 3">
    <name type="scientific">candidate division WWE3 bacterium</name>
    <dbReference type="NCBI Taxonomy" id="2053526"/>
    <lineage>
        <taxon>Bacteria</taxon>
        <taxon>Katanobacteria</taxon>
    </lineage>
</organism>
<gene>
    <name evidence="2" type="ORF">C4561_03310</name>
</gene>
<name>A0A3A4ZC04_UNCKA</name>
<reference evidence="2 3" key="1">
    <citation type="journal article" date="2017" name="ISME J.">
        <title>Energy and carbon metabolisms in a deep terrestrial subsurface fluid microbial community.</title>
        <authorList>
            <person name="Momper L."/>
            <person name="Jungbluth S.P."/>
            <person name="Lee M.D."/>
            <person name="Amend J.P."/>
        </authorList>
    </citation>
    <scope>NUCLEOTIDE SEQUENCE [LARGE SCALE GENOMIC DNA]</scope>
    <source>
        <strain evidence="2">SURF_46</strain>
    </source>
</reference>
<evidence type="ECO:0000313" key="2">
    <source>
        <dbReference type="EMBL" id="RJR26784.1"/>
    </source>
</evidence>
<dbReference type="AlphaFoldDB" id="A0A3A4ZC04"/>
<dbReference type="EMBL" id="QZJF01000017">
    <property type="protein sequence ID" value="RJR26784.1"/>
    <property type="molecule type" value="Genomic_DNA"/>
</dbReference>
<evidence type="ECO:0000256" key="1">
    <source>
        <dbReference type="SAM" id="Phobius"/>
    </source>
</evidence>
<comment type="caution">
    <text evidence="2">The sequence shown here is derived from an EMBL/GenBank/DDBJ whole genome shotgun (WGS) entry which is preliminary data.</text>
</comment>
<keyword evidence="1" id="KW-0472">Membrane</keyword>
<protein>
    <submittedName>
        <fullName evidence="2">Uncharacterized protein</fullName>
    </submittedName>
</protein>
<feature type="transmembrane region" description="Helical" evidence="1">
    <location>
        <begin position="49"/>
        <end position="72"/>
    </location>
</feature>
<proteinExistence type="predicted"/>
<evidence type="ECO:0000313" key="3">
    <source>
        <dbReference type="Proteomes" id="UP000265540"/>
    </source>
</evidence>
<keyword evidence="1" id="KW-1133">Transmembrane helix</keyword>